<sequence length="56" mass="6359">MFEVSQDVVKGVGCHRDRWEIALMQLRTLSCRRTLSAVMSVEVVATEKPPELKRAT</sequence>
<accession>W4FLA0</accession>
<proteinExistence type="predicted"/>
<dbReference type="VEuPathDB" id="FungiDB:H257_16305"/>
<gene>
    <name evidence="1" type="ORF">H257_16305</name>
</gene>
<name>W4FLA0_APHAT</name>
<dbReference type="RefSeq" id="XP_009842983.1">
    <property type="nucleotide sequence ID" value="XM_009844681.1"/>
</dbReference>
<dbReference type="EMBL" id="KI913196">
    <property type="protein sequence ID" value="ETV67579.1"/>
    <property type="molecule type" value="Genomic_DNA"/>
</dbReference>
<organism evidence="1">
    <name type="scientific">Aphanomyces astaci</name>
    <name type="common">Crayfish plague agent</name>
    <dbReference type="NCBI Taxonomy" id="112090"/>
    <lineage>
        <taxon>Eukaryota</taxon>
        <taxon>Sar</taxon>
        <taxon>Stramenopiles</taxon>
        <taxon>Oomycota</taxon>
        <taxon>Saprolegniomycetes</taxon>
        <taxon>Saprolegniales</taxon>
        <taxon>Verrucalvaceae</taxon>
        <taxon>Aphanomyces</taxon>
    </lineage>
</organism>
<evidence type="ECO:0000313" key="1">
    <source>
        <dbReference type="EMBL" id="ETV67579.1"/>
    </source>
</evidence>
<dbReference type="AlphaFoldDB" id="W4FLA0"/>
<protein>
    <submittedName>
        <fullName evidence="1">Uncharacterized protein</fullName>
    </submittedName>
</protein>
<dbReference type="GeneID" id="20818301"/>
<reference evidence="1" key="1">
    <citation type="submission" date="2013-12" db="EMBL/GenBank/DDBJ databases">
        <title>The Genome Sequence of Aphanomyces astaci APO3.</title>
        <authorList>
            <consortium name="The Broad Institute Genomics Platform"/>
            <person name="Russ C."/>
            <person name="Tyler B."/>
            <person name="van West P."/>
            <person name="Dieguez-Uribeondo J."/>
            <person name="Young S.K."/>
            <person name="Zeng Q."/>
            <person name="Gargeya S."/>
            <person name="Fitzgerald M."/>
            <person name="Abouelleil A."/>
            <person name="Alvarado L."/>
            <person name="Chapman S.B."/>
            <person name="Gainer-Dewar J."/>
            <person name="Goldberg J."/>
            <person name="Griggs A."/>
            <person name="Gujja S."/>
            <person name="Hansen M."/>
            <person name="Howarth C."/>
            <person name="Imamovic A."/>
            <person name="Ireland A."/>
            <person name="Larimer J."/>
            <person name="McCowan C."/>
            <person name="Murphy C."/>
            <person name="Pearson M."/>
            <person name="Poon T.W."/>
            <person name="Priest M."/>
            <person name="Roberts A."/>
            <person name="Saif S."/>
            <person name="Shea T."/>
            <person name="Sykes S."/>
            <person name="Wortman J."/>
            <person name="Nusbaum C."/>
            <person name="Birren B."/>
        </authorList>
    </citation>
    <scope>NUCLEOTIDE SEQUENCE [LARGE SCALE GENOMIC DNA]</scope>
    <source>
        <strain evidence="1">APO3</strain>
    </source>
</reference>